<dbReference type="RefSeq" id="WP_167119505.1">
    <property type="nucleotide sequence ID" value="NZ_JAANOU010000001.1"/>
</dbReference>
<evidence type="ECO:0000259" key="1">
    <source>
        <dbReference type="SMART" id="SM00824"/>
    </source>
</evidence>
<dbReference type="InterPro" id="IPR050228">
    <property type="entry name" value="Carboxylesterase_BioH"/>
</dbReference>
<feature type="domain" description="Thioesterase TesA-like" evidence="1">
    <location>
        <begin position="32"/>
        <end position="270"/>
    </location>
</feature>
<keyword evidence="3" id="KW-1185">Reference proteome</keyword>
<proteinExistence type="predicted"/>
<dbReference type="EMBL" id="JAANOU010000001">
    <property type="protein sequence ID" value="NIH82384.1"/>
    <property type="molecule type" value="Genomic_DNA"/>
</dbReference>
<dbReference type="Gene3D" id="3.40.50.1820">
    <property type="entry name" value="alpha/beta hydrolase"/>
    <property type="match status" value="1"/>
</dbReference>
<dbReference type="SMART" id="SM00824">
    <property type="entry name" value="PKS_TE"/>
    <property type="match status" value="1"/>
</dbReference>
<comment type="caution">
    <text evidence="2">The sequence shown here is derived from an EMBL/GenBank/DDBJ whole genome shotgun (WGS) entry which is preliminary data.</text>
</comment>
<sequence>MIAQLAPHGAEKVRVRGLAALRTPAPAKATAVLVPGYTGSKEDFAPLLDGLAAGGFRALAIDLPGQFESPGPADETAYLPAPLGAVVAGLVEDVAAEAPVVLLGHSYGGLVARAAVLAGAPVAGLTLLDSGPAELPDGARRQALGAGEPVLRASGLDAVYRVREQVSARSPLWVALPPDLKDFLRERFLASSPAGLLGMAAGLRTEPDRVDELAATGVPTLVVAGERDDAWSVPSQREMAARLGAPFELIPGAAHSPNTENPAALVRVLLRAWRQWLV</sequence>
<dbReference type="SUPFAM" id="SSF53474">
    <property type="entry name" value="alpha/beta-Hydrolases"/>
    <property type="match status" value="1"/>
</dbReference>
<dbReference type="PRINTS" id="PR00412">
    <property type="entry name" value="EPOXHYDRLASE"/>
</dbReference>
<dbReference type="Pfam" id="PF12697">
    <property type="entry name" value="Abhydrolase_6"/>
    <property type="match status" value="1"/>
</dbReference>
<name>A0ABX0SZJ5_9PSEU</name>
<dbReference type="InterPro" id="IPR000639">
    <property type="entry name" value="Epox_hydrolase-like"/>
</dbReference>
<reference evidence="2 3" key="1">
    <citation type="submission" date="2020-03" db="EMBL/GenBank/DDBJ databases">
        <title>Sequencing the genomes of 1000 actinobacteria strains.</title>
        <authorList>
            <person name="Klenk H.-P."/>
        </authorList>
    </citation>
    <scope>NUCLEOTIDE SEQUENCE [LARGE SCALE GENOMIC DNA]</scope>
    <source>
        <strain evidence="2 3">DSM 45668</strain>
    </source>
</reference>
<protein>
    <submittedName>
        <fullName evidence="2">Pimeloyl-ACP methyl ester carboxylesterase</fullName>
    </submittedName>
</protein>
<dbReference type="Proteomes" id="UP000754495">
    <property type="component" value="Unassembled WGS sequence"/>
</dbReference>
<dbReference type="PANTHER" id="PTHR43194:SF2">
    <property type="entry name" value="PEROXISOMAL MEMBRANE PROTEIN LPX1"/>
    <property type="match status" value="1"/>
</dbReference>
<dbReference type="InterPro" id="IPR020802">
    <property type="entry name" value="TesA-like"/>
</dbReference>
<evidence type="ECO:0000313" key="3">
    <source>
        <dbReference type="Proteomes" id="UP000754495"/>
    </source>
</evidence>
<dbReference type="InterPro" id="IPR029058">
    <property type="entry name" value="AB_hydrolase_fold"/>
</dbReference>
<accession>A0ABX0SZJ5</accession>
<dbReference type="InterPro" id="IPR000073">
    <property type="entry name" value="AB_hydrolase_1"/>
</dbReference>
<gene>
    <name evidence="2" type="ORF">FHX46_004914</name>
</gene>
<evidence type="ECO:0000313" key="2">
    <source>
        <dbReference type="EMBL" id="NIH82384.1"/>
    </source>
</evidence>
<dbReference type="PANTHER" id="PTHR43194">
    <property type="entry name" value="HYDROLASE ALPHA/BETA FOLD FAMILY"/>
    <property type="match status" value="1"/>
</dbReference>
<organism evidence="2 3">
    <name type="scientific">Amycolatopsis viridis</name>
    <dbReference type="NCBI Taxonomy" id="185678"/>
    <lineage>
        <taxon>Bacteria</taxon>
        <taxon>Bacillati</taxon>
        <taxon>Actinomycetota</taxon>
        <taxon>Actinomycetes</taxon>
        <taxon>Pseudonocardiales</taxon>
        <taxon>Pseudonocardiaceae</taxon>
        <taxon>Amycolatopsis</taxon>
    </lineage>
</organism>